<dbReference type="Gene3D" id="2.60.120.200">
    <property type="match status" value="1"/>
</dbReference>
<evidence type="ECO:0000313" key="2">
    <source>
        <dbReference type="Proteomes" id="UP001202248"/>
    </source>
</evidence>
<dbReference type="Proteomes" id="UP001202248">
    <property type="component" value="Unassembled WGS sequence"/>
</dbReference>
<reference evidence="1 2" key="1">
    <citation type="submission" date="2022-02" db="EMBL/GenBank/DDBJ databases">
        <authorList>
            <person name="Min J."/>
        </authorList>
    </citation>
    <scope>NUCLEOTIDE SEQUENCE [LARGE SCALE GENOMIC DNA]</scope>
    <source>
        <strain evidence="1 2">GR10-1</strain>
    </source>
</reference>
<dbReference type="InterPro" id="IPR013320">
    <property type="entry name" value="ConA-like_dom_sf"/>
</dbReference>
<keyword evidence="2" id="KW-1185">Reference proteome</keyword>
<gene>
    <name evidence="1" type="ORF">MKP09_04975</name>
</gene>
<evidence type="ECO:0000313" key="1">
    <source>
        <dbReference type="EMBL" id="MCH5597301.1"/>
    </source>
</evidence>
<dbReference type="RefSeq" id="WP_240826696.1">
    <property type="nucleotide sequence ID" value="NZ_JAKWBL010000001.1"/>
</dbReference>
<accession>A0ABS9SG20</accession>
<organism evidence="1 2">
    <name type="scientific">Niabella ginsengisoli</name>
    <dbReference type="NCBI Taxonomy" id="522298"/>
    <lineage>
        <taxon>Bacteria</taxon>
        <taxon>Pseudomonadati</taxon>
        <taxon>Bacteroidota</taxon>
        <taxon>Chitinophagia</taxon>
        <taxon>Chitinophagales</taxon>
        <taxon>Chitinophagaceae</taxon>
        <taxon>Niabella</taxon>
    </lineage>
</organism>
<sequence length="172" mass="19005">MYSDGVRANQLDITTWGPITSPEPLTIGWGRGDVIASHMQFNVADVRVFNTALTGAEIVQNLCITDIKQHSKYSALTGYWPCNDGFGGSFKNYAPGAVNKDFLLTTGFSWANVASNPCTFPAINDPNRRTLLLTSSSVAATAFYWLRVPVSESWGFEGSKWLADYDKEFIEF</sequence>
<dbReference type="SUPFAM" id="SSF49899">
    <property type="entry name" value="Concanavalin A-like lectins/glucanases"/>
    <property type="match status" value="1"/>
</dbReference>
<name>A0ABS9SG20_9BACT</name>
<comment type="caution">
    <text evidence="1">The sequence shown here is derived from an EMBL/GenBank/DDBJ whole genome shotgun (WGS) entry which is preliminary data.</text>
</comment>
<dbReference type="EMBL" id="JAKWBL010000001">
    <property type="protein sequence ID" value="MCH5597301.1"/>
    <property type="molecule type" value="Genomic_DNA"/>
</dbReference>
<proteinExistence type="predicted"/>
<protein>
    <submittedName>
        <fullName evidence="1">DUF4983 domain-containing protein</fullName>
    </submittedName>
</protein>